<evidence type="ECO:0000313" key="5">
    <source>
        <dbReference type="Proteomes" id="UP000429523"/>
    </source>
</evidence>
<comment type="caution">
    <text evidence="4">The sequence shown here is derived from an EMBL/GenBank/DDBJ whole genome shotgun (WGS) entry which is preliminary data.</text>
</comment>
<sequence>MTRNSLLARALCTVIGLHGGSPLALFRVGSTFGCLGRNTICLRLKIGGAFPRRRIMLIMRRSRARIADGAAIHNSCATPPYPGATRLCRCLSTSVCIAAS</sequence>
<evidence type="ECO:0000313" key="8">
    <source>
        <dbReference type="Proteomes" id="UP000460718"/>
    </source>
</evidence>
<dbReference type="EMBL" id="QXFW01005451">
    <property type="protein sequence ID" value="KAE8961971.1"/>
    <property type="molecule type" value="Genomic_DNA"/>
</dbReference>
<dbReference type="Proteomes" id="UP000460718">
    <property type="component" value="Unassembled WGS sequence"/>
</dbReference>
<evidence type="ECO:0000313" key="7">
    <source>
        <dbReference type="Proteomes" id="UP000440732"/>
    </source>
</evidence>
<dbReference type="AlphaFoldDB" id="A0A6A4DGS1"/>
<evidence type="ECO:0000313" key="1">
    <source>
        <dbReference type="EMBL" id="KAE8940458.1"/>
    </source>
</evidence>
<protein>
    <submittedName>
        <fullName evidence="4">Uncharacterized protein</fullName>
    </submittedName>
</protein>
<dbReference type="EMBL" id="QXGE01000682">
    <property type="protein sequence ID" value="KAE9305985.1"/>
    <property type="molecule type" value="Genomic_DNA"/>
</dbReference>
<dbReference type="EMBL" id="QXGA01006958">
    <property type="protein sequence ID" value="KAE9061470.1"/>
    <property type="molecule type" value="Genomic_DNA"/>
</dbReference>
<proteinExistence type="predicted"/>
<accession>A0A6A4DGS1</accession>
<organism evidence="4 6">
    <name type="scientific">Phytophthora fragariae</name>
    <dbReference type="NCBI Taxonomy" id="53985"/>
    <lineage>
        <taxon>Eukaryota</taxon>
        <taxon>Sar</taxon>
        <taxon>Stramenopiles</taxon>
        <taxon>Oomycota</taxon>
        <taxon>Peronosporomycetes</taxon>
        <taxon>Peronosporales</taxon>
        <taxon>Peronosporaceae</taxon>
        <taxon>Phytophthora</taxon>
    </lineage>
</organism>
<gene>
    <name evidence="4" type="ORF">PF001_g12356</name>
    <name evidence="3" type="ORF">PF006_g31391</name>
    <name evidence="1" type="ORF">PF009_g9707</name>
    <name evidence="2" type="ORF">PF011_g29555</name>
</gene>
<dbReference type="Proteomes" id="UP000440732">
    <property type="component" value="Unassembled WGS sequence"/>
</dbReference>
<dbReference type="Proteomes" id="UP000429523">
    <property type="component" value="Unassembled WGS sequence"/>
</dbReference>
<evidence type="ECO:0000313" key="6">
    <source>
        <dbReference type="Proteomes" id="UP000437068"/>
    </source>
</evidence>
<evidence type="ECO:0000313" key="2">
    <source>
        <dbReference type="EMBL" id="KAE8961971.1"/>
    </source>
</evidence>
<dbReference type="Proteomes" id="UP000437068">
    <property type="component" value="Unassembled WGS sequence"/>
</dbReference>
<dbReference type="EMBL" id="QXGF01000423">
    <property type="protein sequence ID" value="KAE8940458.1"/>
    <property type="molecule type" value="Genomic_DNA"/>
</dbReference>
<evidence type="ECO:0000313" key="3">
    <source>
        <dbReference type="EMBL" id="KAE9061470.1"/>
    </source>
</evidence>
<evidence type="ECO:0000313" key="4">
    <source>
        <dbReference type="EMBL" id="KAE9305985.1"/>
    </source>
</evidence>
<name>A0A6A4DGS1_9STRA</name>
<reference evidence="5 6" key="1">
    <citation type="submission" date="2018-08" db="EMBL/GenBank/DDBJ databases">
        <title>Genomic investigation of the strawberry pathogen Phytophthora fragariae indicates pathogenicity is determined by transcriptional variation in three key races.</title>
        <authorList>
            <person name="Adams T.M."/>
            <person name="Armitage A.D."/>
            <person name="Sobczyk M.K."/>
            <person name="Bates H.J."/>
            <person name="Dunwell J.M."/>
            <person name="Nellist C.F."/>
            <person name="Harrison R.J."/>
        </authorList>
    </citation>
    <scope>NUCLEOTIDE SEQUENCE [LARGE SCALE GENOMIC DNA]</scope>
    <source>
        <strain evidence="4 6">A4</strain>
        <strain evidence="3 7">NOV-5</strain>
        <strain evidence="1 5">NOV-9</strain>
        <strain evidence="2 8">SCRP245</strain>
    </source>
</reference>